<dbReference type="PANTHER" id="PTHR11228:SF34">
    <property type="entry name" value="TUNGSTEN-CONTAINING ALDEHYDE FERREDOXIN OXIDOREDUCTASE COFACTOR MODIFYING PROTEIN"/>
    <property type="match status" value="1"/>
</dbReference>
<protein>
    <recommendedName>
        <fullName evidence="1">4Fe4S-binding SPASM domain-containing protein</fullName>
    </recommendedName>
</protein>
<dbReference type="NCBIfam" id="TIGR04085">
    <property type="entry name" value="rSAM_more_4Fe4S"/>
    <property type="match status" value="1"/>
</dbReference>
<reference evidence="2 3" key="1">
    <citation type="journal article" date="2016" name="Genome Announc.">
        <title>Complete genome sequence of the hyperthermophilic and piezophilic archaeon Thermococcus barophilus Ch5, capable of growth at the expense of hydrogenogenesis from carbon monoxide and formate.</title>
        <authorList>
            <person name="Oger P."/>
            <person name="Sokolova T.G."/>
            <person name="Kozhevnikova D.A."/>
            <person name="Taranov E.A."/>
            <person name="Vannier P."/>
            <person name="Lee H.S."/>
            <person name="Kwon K.K."/>
            <person name="Kang S.G."/>
            <person name="Lee J.H."/>
            <person name="Bonch-Osmolovskaya E.A."/>
            <person name="Lebedinsky A.V."/>
        </authorList>
    </citation>
    <scope>NUCLEOTIDE SEQUENCE [LARGE SCALE GENOMIC DNA]</scope>
    <source>
        <strain evidence="3">Ch5</strain>
    </source>
</reference>
<dbReference type="STRING" id="55802.TBCH5v1_2114"/>
<sequence>MDRGRQDYTRRIVIAHFCTLHFLQTNISSKKNPNRKSIYSPFLNYFSVKLMERIASANISQPEIQRSWNIATIAKPPWANYSHSGKLERLILQLGQGKGKFSEITGIPRSIGCIGNNEFILRREPLSVERIKEIIREFYFANGRELYLTNYDSVEYLISVARHAAAIGIKEVYAVVRIEDIEKIIPEDDVRVIVELEYSKENLKKLKELKWVHGALIMIEPEQYAEFIKSKPEFDGEVYVDLLYPGSLRHLKFNVIEVKRVHSATANKYHDCLAGTLTITADGYALPCPLLRNFIVGDAKRETVKQLRRKKRLKNFWKLTKDGIEECKLCPFKYLCHDCRALEYQASGDIFGVEYCNLEF</sequence>
<gene>
    <name evidence="2" type="ORF">TBCH5v1_2114</name>
</gene>
<dbReference type="AlphaFoldDB" id="A0A0S1XEA2"/>
<dbReference type="Pfam" id="PF13186">
    <property type="entry name" value="SPASM"/>
    <property type="match status" value="1"/>
</dbReference>
<dbReference type="PATRIC" id="fig|55802.8.peg.2096"/>
<name>A0A0S1XEA2_THEBA</name>
<dbReference type="SUPFAM" id="SSF102114">
    <property type="entry name" value="Radical SAM enzymes"/>
    <property type="match status" value="1"/>
</dbReference>
<evidence type="ECO:0000259" key="1">
    <source>
        <dbReference type="Pfam" id="PF13186"/>
    </source>
</evidence>
<dbReference type="PANTHER" id="PTHR11228">
    <property type="entry name" value="RADICAL SAM DOMAIN PROTEIN"/>
    <property type="match status" value="1"/>
</dbReference>
<dbReference type="InterPro" id="IPR023885">
    <property type="entry name" value="4Fe4S-binding_SPASM_dom"/>
</dbReference>
<dbReference type="Gene3D" id="3.20.20.70">
    <property type="entry name" value="Aldolase class I"/>
    <property type="match status" value="1"/>
</dbReference>
<accession>A0A0S1XEA2</accession>
<proteinExistence type="predicted"/>
<dbReference type="InterPro" id="IPR013785">
    <property type="entry name" value="Aldolase_TIM"/>
</dbReference>
<dbReference type="InterPro" id="IPR050377">
    <property type="entry name" value="Radical_SAM_PqqE_MftC-like"/>
</dbReference>
<organism evidence="2 3">
    <name type="scientific">Thermococcus barophilus</name>
    <dbReference type="NCBI Taxonomy" id="55802"/>
    <lineage>
        <taxon>Archaea</taxon>
        <taxon>Methanobacteriati</taxon>
        <taxon>Methanobacteriota</taxon>
        <taxon>Thermococci</taxon>
        <taxon>Thermococcales</taxon>
        <taxon>Thermococcaceae</taxon>
        <taxon>Thermococcus</taxon>
    </lineage>
</organism>
<dbReference type="InterPro" id="IPR058240">
    <property type="entry name" value="rSAM_sf"/>
</dbReference>
<evidence type="ECO:0000313" key="3">
    <source>
        <dbReference type="Proteomes" id="UP000066042"/>
    </source>
</evidence>
<dbReference type="Proteomes" id="UP000066042">
    <property type="component" value="Chromosome"/>
</dbReference>
<evidence type="ECO:0000313" key="2">
    <source>
        <dbReference type="EMBL" id="ALM76016.1"/>
    </source>
</evidence>
<dbReference type="EMBL" id="CP013050">
    <property type="protein sequence ID" value="ALM76016.1"/>
    <property type="molecule type" value="Genomic_DNA"/>
</dbReference>
<feature type="domain" description="4Fe4S-binding SPASM" evidence="1">
    <location>
        <begin position="275"/>
        <end position="331"/>
    </location>
</feature>